<sequence length="712" mass="81785">MYTDKPASIQSEDCFQRYEFSKRIASIVTKPSIDKSLIIGLYGRWGEGKTTVMNFIQKELPKETIIVNFNPWLFSDEQHLLKSFFTSISDSLGASDKSKKEKIGELLSDYGGAIGSVTQFVGFNTDGLEKLGNKLKSTSTEELKKRIDELIIQSGKSIVVFVDDIDRLDIIEVQYVFKLVKLVGDFPRTCYILSFDDEMVSAALSPKYGGDSKSAGYNFLEKIIQIPLKIPKASKSALSKYTLDLLNKVLDESSIDLNQVESNEFLEVFNNAFLPIMDNPRLGIRFSNSLSFSLPLLNGEVNISNLMILEGVKIFYPGLYDFIRSNGQLFLERTDGDQSDFNNKKQKQDEIKKEISQATVMYDEKKHKVIIGMLEQLFPQLKSIYSNTGYPDDIYVRWTKEKRICSTKYFDRYFSYSVQEGDIPDNYFENLVKDFEDDSIHKIVVRLNDTIDRYSASDLIQKLRMQEGIFNEKQSYNLSLALVELGHTLPKDQDLYFSSTYTQSAILITRLIGIQSKKNQLSLLLNVFSISKSLDYSMVIHHWLMIQEGKDPVNSIFSEKEKLKIKDFLISIFKDAITDENFFTLLSDGNLWRILSWWINSLQYKKTLKAFWDKNLKKKNNPVFALKLLKVFTPTITMTSSADYIPRTYKSGFFQLNFDAIKDVVDVKLLNDNLLKLEGFNVTEINPSEVSSQDPINDETLISVFHWFIITQ</sequence>
<dbReference type="PANTHER" id="PTHR22674:SF6">
    <property type="entry name" value="NTPASE KAP FAMILY P-LOOP DOMAIN-CONTAINING PROTEIN 1"/>
    <property type="match status" value="1"/>
</dbReference>
<accession>A0ABR7JEU8</accession>
<gene>
    <name evidence="2" type="ORF">H8R26_05045</name>
</gene>
<protein>
    <recommendedName>
        <fullName evidence="1">KAP NTPase domain-containing protein</fullName>
    </recommendedName>
</protein>
<dbReference type="Proteomes" id="UP000621670">
    <property type="component" value="Unassembled WGS sequence"/>
</dbReference>
<reference evidence="2 3" key="1">
    <citation type="submission" date="2020-08" db="EMBL/GenBank/DDBJ databases">
        <title>Description of novel Flavobacterium F-400 isolate.</title>
        <authorList>
            <person name="Saticioglu I."/>
            <person name="Duman M."/>
            <person name="Altun S."/>
        </authorList>
    </citation>
    <scope>NUCLEOTIDE SEQUENCE [LARGE SCALE GENOMIC DNA]</scope>
    <source>
        <strain evidence="2 3">F-400</strain>
    </source>
</reference>
<evidence type="ECO:0000313" key="3">
    <source>
        <dbReference type="Proteomes" id="UP000621670"/>
    </source>
</evidence>
<proteinExistence type="predicted"/>
<evidence type="ECO:0000259" key="1">
    <source>
        <dbReference type="Pfam" id="PF07693"/>
    </source>
</evidence>
<comment type="caution">
    <text evidence="2">The sequence shown here is derived from an EMBL/GenBank/DDBJ whole genome shotgun (WGS) entry which is preliminary data.</text>
</comment>
<organism evidence="2 3">
    <name type="scientific">Flavobacterium turcicum</name>
    <dbReference type="NCBI Taxonomy" id="2764718"/>
    <lineage>
        <taxon>Bacteria</taxon>
        <taxon>Pseudomonadati</taxon>
        <taxon>Bacteroidota</taxon>
        <taxon>Flavobacteriia</taxon>
        <taxon>Flavobacteriales</taxon>
        <taxon>Flavobacteriaceae</taxon>
        <taxon>Flavobacterium</taxon>
    </lineage>
</organism>
<dbReference type="PANTHER" id="PTHR22674">
    <property type="entry name" value="NTPASE, KAP FAMILY P-LOOP DOMAIN-CONTAINING 1"/>
    <property type="match status" value="1"/>
</dbReference>
<dbReference type="Pfam" id="PF07693">
    <property type="entry name" value="KAP_NTPase"/>
    <property type="match status" value="1"/>
</dbReference>
<dbReference type="InterPro" id="IPR052754">
    <property type="entry name" value="NTPase_KAP_P-loop"/>
</dbReference>
<dbReference type="Gene3D" id="3.40.50.300">
    <property type="entry name" value="P-loop containing nucleotide triphosphate hydrolases"/>
    <property type="match status" value="1"/>
</dbReference>
<dbReference type="InterPro" id="IPR011646">
    <property type="entry name" value="KAP_P-loop"/>
</dbReference>
<dbReference type="InterPro" id="IPR027417">
    <property type="entry name" value="P-loop_NTPase"/>
</dbReference>
<dbReference type="SUPFAM" id="SSF52540">
    <property type="entry name" value="P-loop containing nucleoside triphosphate hydrolases"/>
    <property type="match status" value="1"/>
</dbReference>
<keyword evidence="3" id="KW-1185">Reference proteome</keyword>
<feature type="domain" description="KAP NTPase" evidence="1">
    <location>
        <begin position="19"/>
        <end position="292"/>
    </location>
</feature>
<dbReference type="EMBL" id="JACRUM010000002">
    <property type="protein sequence ID" value="MBC5862781.1"/>
    <property type="molecule type" value="Genomic_DNA"/>
</dbReference>
<name>A0ABR7JEU8_9FLAO</name>
<evidence type="ECO:0000313" key="2">
    <source>
        <dbReference type="EMBL" id="MBC5862781.1"/>
    </source>
</evidence>
<dbReference type="RefSeq" id="WP_166133975.1">
    <property type="nucleotide sequence ID" value="NZ_JAAOBY010000002.1"/>
</dbReference>